<dbReference type="Pfam" id="PF26639">
    <property type="entry name" value="Het-6_barrel"/>
    <property type="match status" value="1"/>
</dbReference>
<protein>
    <submittedName>
        <fullName evidence="1">Uncharacterized protein</fullName>
    </submittedName>
</protein>
<feature type="non-terminal residue" evidence="1">
    <location>
        <position position="1"/>
    </location>
</feature>
<gene>
    <name evidence="1" type="ORF">B0T26DRAFT_623839</name>
</gene>
<organism evidence="1 2">
    <name type="scientific">Lasiosphaeria miniovina</name>
    <dbReference type="NCBI Taxonomy" id="1954250"/>
    <lineage>
        <taxon>Eukaryota</taxon>
        <taxon>Fungi</taxon>
        <taxon>Dikarya</taxon>
        <taxon>Ascomycota</taxon>
        <taxon>Pezizomycotina</taxon>
        <taxon>Sordariomycetes</taxon>
        <taxon>Sordariomycetidae</taxon>
        <taxon>Sordariales</taxon>
        <taxon>Lasiosphaeriaceae</taxon>
        <taxon>Lasiosphaeria</taxon>
    </lineage>
</organism>
<feature type="non-terminal residue" evidence="1">
    <location>
        <position position="51"/>
    </location>
</feature>
<dbReference type="EMBL" id="JAUIRO010000003">
    <property type="protein sequence ID" value="KAK0721812.1"/>
    <property type="molecule type" value="Genomic_DNA"/>
</dbReference>
<keyword evidence="2" id="KW-1185">Reference proteome</keyword>
<dbReference type="GeneID" id="85319396"/>
<evidence type="ECO:0000313" key="2">
    <source>
        <dbReference type="Proteomes" id="UP001172101"/>
    </source>
</evidence>
<accession>A0AA40ATU1</accession>
<dbReference type="Proteomes" id="UP001172101">
    <property type="component" value="Unassembled WGS sequence"/>
</dbReference>
<reference evidence="1" key="1">
    <citation type="submission" date="2023-06" db="EMBL/GenBank/DDBJ databases">
        <title>Genome-scale phylogeny and comparative genomics of the fungal order Sordariales.</title>
        <authorList>
            <consortium name="Lawrence Berkeley National Laboratory"/>
            <person name="Hensen N."/>
            <person name="Bonometti L."/>
            <person name="Westerberg I."/>
            <person name="Brannstrom I.O."/>
            <person name="Guillou S."/>
            <person name="Cros-Aarteil S."/>
            <person name="Calhoun S."/>
            <person name="Haridas S."/>
            <person name="Kuo A."/>
            <person name="Mondo S."/>
            <person name="Pangilinan J."/>
            <person name="Riley R."/>
            <person name="LaButti K."/>
            <person name="Andreopoulos B."/>
            <person name="Lipzen A."/>
            <person name="Chen C."/>
            <person name="Yanf M."/>
            <person name="Daum C."/>
            <person name="Ng V."/>
            <person name="Clum A."/>
            <person name="Steindorff A."/>
            <person name="Ohm R."/>
            <person name="Martin F."/>
            <person name="Silar P."/>
            <person name="Natvig D."/>
            <person name="Lalanne C."/>
            <person name="Gautier V."/>
            <person name="Ament-velasquez S.L."/>
            <person name="Kruys A."/>
            <person name="Hutchinson M.I."/>
            <person name="Powell A.J."/>
            <person name="Barry K."/>
            <person name="Miller A.N."/>
            <person name="Grigoriev I.V."/>
            <person name="Debuchy R."/>
            <person name="Gladieux P."/>
            <person name="Thoren M.H."/>
            <person name="Johannesson H."/>
        </authorList>
    </citation>
    <scope>NUCLEOTIDE SEQUENCE</scope>
    <source>
        <strain evidence="1">SMH2392-1A</strain>
    </source>
</reference>
<comment type="caution">
    <text evidence="1">The sequence shown here is derived from an EMBL/GenBank/DDBJ whole genome shotgun (WGS) entry which is preliminary data.</text>
</comment>
<evidence type="ECO:0000313" key="1">
    <source>
        <dbReference type="EMBL" id="KAK0721812.1"/>
    </source>
</evidence>
<proteinExistence type="predicted"/>
<dbReference type="AlphaFoldDB" id="A0AA40ATU1"/>
<dbReference type="RefSeq" id="XP_060297736.1">
    <property type="nucleotide sequence ID" value="XM_060436126.1"/>
</dbReference>
<name>A0AA40ATU1_9PEZI</name>
<sequence length="51" mass="5515">YVGMVPDGATAGDKIVVLPGGRVPFVLRRLGSGRYRLVGEFYVHGMMYGEA</sequence>